<keyword evidence="2" id="KW-1185">Reference proteome</keyword>
<dbReference type="EMBL" id="PYWC01000057">
    <property type="protein sequence ID" value="PWW74727.1"/>
    <property type="molecule type" value="Genomic_DNA"/>
</dbReference>
<protein>
    <recommendedName>
        <fullName evidence="3">PiggyBac transposable element-derived protein domain-containing protein</fullName>
    </recommendedName>
</protein>
<reference evidence="1 2" key="1">
    <citation type="submission" date="2018-03" db="EMBL/GenBank/DDBJ databases">
        <title>Genomes of Pezizomycetes fungi and the evolution of truffles.</title>
        <authorList>
            <person name="Murat C."/>
            <person name="Payen T."/>
            <person name="Noel B."/>
            <person name="Kuo A."/>
            <person name="Martin F.M."/>
        </authorList>
    </citation>
    <scope>NUCLEOTIDE SEQUENCE [LARGE SCALE GENOMIC DNA]</scope>
    <source>
        <strain evidence="1">091103-1</strain>
    </source>
</reference>
<feature type="non-terminal residue" evidence="1">
    <location>
        <position position="1"/>
    </location>
</feature>
<organism evidence="1 2">
    <name type="scientific">Tuber magnatum</name>
    <name type="common">white Piedmont truffle</name>
    <dbReference type="NCBI Taxonomy" id="42249"/>
    <lineage>
        <taxon>Eukaryota</taxon>
        <taxon>Fungi</taxon>
        <taxon>Dikarya</taxon>
        <taxon>Ascomycota</taxon>
        <taxon>Pezizomycotina</taxon>
        <taxon>Pezizomycetes</taxon>
        <taxon>Pezizales</taxon>
        <taxon>Tuberaceae</taxon>
        <taxon>Tuber</taxon>
    </lineage>
</organism>
<dbReference type="Proteomes" id="UP000246991">
    <property type="component" value="Unassembled WGS sequence"/>
</dbReference>
<gene>
    <name evidence="1" type="ORF">C7212DRAFT_211354</name>
</gene>
<dbReference type="AlphaFoldDB" id="A0A317SM57"/>
<accession>A0A317SM57</accession>
<dbReference type="OrthoDB" id="3555811at2759"/>
<name>A0A317SM57_9PEZI</name>
<evidence type="ECO:0008006" key="3">
    <source>
        <dbReference type="Google" id="ProtNLM"/>
    </source>
</evidence>
<comment type="caution">
    <text evidence="1">The sequence shown here is derived from an EMBL/GenBank/DDBJ whole genome shotgun (WGS) entry which is preliminary data.</text>
</comment>
<proteinExistence type="predicted"/>
<evidence type="ECO:0000313" key="1">
    <source>
        <dbReference type="EMBL" id="PWW74727.1"/>
    </source>
</evidence>
<evidence type="ECO:0000313" key="2">
    <source>
        <dbReference type="Proteomes" id="UP000246991"/>
    </source>
</evidence>
<sequence>FTLYCDNYFSNIPLFHVLYSYNISAHSIACTNSAKFPKAFKVDKRKWMLP</sequence>